<evidence type="ECO:0000313" key="4">
    <source>
        <dbReference type="Proteomes" id="UP001044222"/>
    </source>
</evidence>
<dbReference type="Pfam" id="PF00339">
    <property type="entry name" value="Arrestin_N"/>
    <property type="match status" value="1"/>
</dbReference>
<dbReference type="InterPro" id="IPR011022">
    <property type="entry name" value="Arrestin_C-like"/>
</dbReference>
<dbReference type="GO" id="GO:0005737">
    <property type="term" value="C:cytoplasm"/>
    <property type="evidence" value="ECO:0007669"/>
    <property type="project" value="TreeGrafter"/>
</dbReference>
<keyword evidence="4" id="KW-1185">Reference proteome</keyword>
<dbReference type="PANTHER" id="PTHR11188:SF135">
    <property type="entry name" value="ARRESTIN DOMAIN CONTAINING 3-LIKE-RELATED"/>
    <property type="match status" value="1"/>
</dbReference>
<organism evidence="3 4">
    <name type="scientific">Anguilla anguilla</name>
    <name type="common">European freshwater eel</name>
    <name type="synonym">Muraena anguilla</name>
    <dbReference type="NCBI Taxonomy" id="7936"/>
    <lineage>
        <taxon>Eukaryota</taxon>
        <taxon>Metazoa</taxon>
        <taxon>Chordata</taxon>
        <taxon>Craniata</taxon>
        <taxon>Vertebrata</taxon>
        <taxon>Euteleostomi</taxon>
        <taxon>Actinopterygii</taxon>
        <taxon>Neopterygii</taxon>
        <taxon>Teleostei</taxon>
        <taxon>Anguilliformes</taxon>
        <taxon>Anguillidae</taxon>
        <taxon>Anguilla</taxon>
    </lineage>
</organism>
<proteinExistence type="inferred from homology"/>
<evidence type="ECO:0000256" key="1">
    <source>
        <dbReference type="ARBA" id="ARBA00005298"/>
    </source>
</evidence>
<dbReference type="SUPFAM" id="SSF81296">
    <property type="entry name" value="E set domains"/>
    <property type="match status" value="2"/>
</dbReference>
<dbReference type="EMBL" id="JAFIRN010000010">
    <property type="protein sequence ID" value="KAG5841066.1"/>
    <property type="molecule type" value="Genomic_DNA"/>
</dbReference>
<accession>A0A9D3M1U9</accession>
<sequence>MFGDTFKSFAINLDGLNGRNVFTCGDFISGRIVFDLSKEMRVNSINVSLKGKAKVAWSTGSSKNRRHYSAREDYFNIKCDILQHNAIGGGETVLRSGAHEYPFRTRFPEGNFPSSFQGVHGRVFYALVVQIHRPWHLAKEFRSELNFVSHIDANHPQLLAPLSASNDKELCCLCCTSGPISMNCRLDRKGYVQGEMIQIIAEFENASSRTLVPRATLVQTQTFYTYSRLSKRCVPKNLVKVEGTPVMPHRSGVWGNQMLQIPANIPLTISNCQILEVDYFLMVSLCIPNGTNLSVIFPLIMCSIPVCRPPA</sequence>
<dbReference type="InterPro" id="IPR050357">
    <property type="entry name" value="Arrestin_domain-protein"/>
</dbReference>
<dbReference type="Proteomes" id="UP001044222">
    <property type="component" value="Chromosome 10"/>
</dbReference>
<feature type="domain" description="Arrestin C-terminal-like" evidence="2">
    <location>
        <begin position="176"/>
        <end position="306"/>
    </location>
</feature>
<dbReference type="InterPro" id="IPR011021">
    <property type="entry name" value="Arrestin-like_N"/>
</dbReference>
<evidence type="ECO:0000313" key="3">
    <source>
        <dbReference type="EMBL" id="KAG5841066.1"/>
    </source>
</evidence>
<dbReference type="AlphaFoldDB" id="A0A9D3M1U9"/>
<evidence type="ECO:0000259" key="2">
    <source>
        <dbReference type="SMART" id="SM01017"/>
    </source>
</evidence>
<dbReference type="GO" id="GO:0007399">
    <property type="term" value="P:nervous system development"/>
    <property type="evidence" value="ECO:0007669"/>
    <property type="project" value="UniProtKB-ARBA"/>
</dbReference>
<comment type="similarity">
    <text evidence="1">Belongs to the arrestin family.</text>
</comment>
<dbReference type="GO" id="GO:0015031">
    <property type="term" value="P:protein transport"/>
    <property type="evidence" value="ECO:0007669"/>
    <property type="project" value="TreeGrafter"/>
</dbReference>
<gene>
    <name evidence="3" type="ORF">ANANG_G00195630</name>
</gene>
<dbReference type="SMART" id="SM01017">
    <property type="entry name" value="Arrestin_C"/>
    <property type="match status" value="1"/>
</dbReference>
<reference evidence="3" key="1">
    <citation type="submission" date="2021-01" db="EMBL/GenBank/DDBJ databases">
        <title>A chromosome-scale assembly of European eel, Anguilla anguilla.</title>
        <authorList>
            <person name="Henkel C."/>
            <person name="Jong-Raadsen S.A."/>
            <person name="Dufour S."/>
            <person name="Weltzien F.-A."/>
            <person name="Palstra A.P."/>
            <person name="Pelster B."/>
            <person name="Spaink H.P."/>
            <person name="Van Den Thillart G.E."/>
            <person name="Jansen H."/>
            <person name="Zahm M."/>
            <person name="Klopp C."/>
            <person name="Cedric C."/>
            <person name="Louis A."/>
            <person name="Berthelot C."/>
            <person name="Parey E."/>
            <person name="Roest Crollius H."/>
            <person name="Montfort J."/>
            <person name="Robinson-Rechavi M."/>
            <person name="Bucao C."/>
            <person name="Bouchez O."/>
            <person name="Gislard M."/>
            <person name="Lluch J."/>
            <person name="Milhes M."/>
            <person name="Lampietro C."/>
            <person name="Lopez Roques C."/>
            <person name="Donnadieu C."/>
            <person name="Braasch I."/>
            <person name="Desvignes T."/>
            <person name="Postlethwait J."/>
            <person name="Bobe J."/>
            <person name="Guiguen Y."/>
            <person name="Dirks R."/>
        </authorList>
    </citation>
    <scope>NUCLEOTIDE SEQUENCE</scope>
    <source>
        <strain evidence="3">Tag_6206</strain>
        <tissue evidence="3">Liver</tissue>
    </source>
</reference>
<name>A0A9D3M1U9_ANGAN</name>
<dbReference type="GO" id="GO:0005886">
    <property type="term" value="C:plasma membrane"/>
    <property type="evidence" value="ECO:0007669"/>
    <property type="project" value="TreeGrafter"/>
</dbReference>
<dbReference type="InterPro" id="IPR014752">
    <property type="entry name" value="Arrestin-like_C"/>
</dbReference>
<dbReference type="InterPro" id="IPR014756">
    <property type="entry name" value="Ig_E-set"/>
</dbReference>
<protein>
    <recommendedName>
        <fullName evidence="2">Arrestin C-terminal-like domain-containing protein</fullName>
    </recommendedName>
</protein>
<dbReference type="PANTHER" id="PTHR11188">
    <property type="entry name" value="ARRESTIN DOMAIN CONTAINING PROTEIN"/>
    <property type="match status" value="1"/>
</dbReference>
<dbReference type="Gene3D" id="2.60.40.640">
    <property type="match status" value="2"/>
</dbReference>
<dbReference type="Pfam" id="PF02752">
    <property type="entry name" value="Arrestin_C"/>
    <property type="match status" value="1"/>
</dbReference>
<comment type="caution">
    <text evidence="3">The sequence shown here is derived from an EMBL/GenBank/DDBJ whole genome shotgun (WGS) entry which is preliminary data.</text>
</comment>